<keyword evidence="2" id="KW-1185">Reference proteome</keyword>
<gene>
    <name evidence="1" type="ORF">QUF54_10715</name>
</gene>
<organism evidence="1 2">
    <name type="scientific">Candidatus Marithioploca araucensis</name>
    <dbReference type="NCBI Taxonomy" id="70273"/>
    <lineage>
        <taxon>Bacteria</taxon>
        <taxon>Pseudomonadati</taxon>
        <taxon>Pseudomonadota</taxon>
        <taxon>Gammaproteobacteria</taxon>
        <taxon>Thiotrichales</taxon>
        <taxon>Thiotrichaceae</taxon>
        <taxon>Candidatus Marithioploca</taxon>
    </lineage>
</organism>
<accession>A0ABT7VW82</accession>
<evidence type="ECO:0000313" key="2">
    <source>
        <dbReference type="Proteomes" id="UP001171945"/>
    </source>
</evidence>
<sequence length="161" mass="18258">DTYLDIQANHTAENQRTIIPMSGEELVHPSQMITQYMRFRNSPGKALPCFSVIMTPFFYFLSGQENAITNATQALKQENPERVNLLSDGVLINLSQLETKAVDFMLKLMIQVLVTHKKSPYQALIDYGTALYKACKTPEDQIWVGDFTAAQREWIEAAKVL</sequence>
<comment type="caution">
    <text evidence="1">The sequence shown here is derived from an EMBL/GenBank/DDBJ whole genome shotgun (WGS) entry which is preliminary data.</text>
</comment>
<dbReference type="Proteomes" id="UP001171945">
    <property type="component" value="Unassembled WGS sequence"/>
</dbReference>
<feature type="non-terminal residue" evidence="1">
    <location>
        <position position="1"/>
    </location>
</feature>
<protein>
    <submittedName>
        <fullName evidence="1">Uncharacterized protein</fullName>
    </submittedName>
</protein>
<proteinExistence type="predicted"/>
<dbReference type="EMBL" id="JAUCGM010000894">
    <property type="protein sequence ID" value="MDM8563813.1"/>
    <property type="molecule type" value="Genomic_DNA"/>
</dbReference>
<name>A0ABT7VW82_9GAMM</name>
<reference evidence="1" key="1">
    <citation type="submission" date="2023-06" db="EMBL/GenBank/DDBJ databases">
        <title>Uncultivated large filamentous bacteria from sulfidic sediments reveal new species and different genomic features in energy metabolism and defense.</title>
        <authorList>
            <person name="Fonseca A."/>
        </authorList>
    </citation>
    <scope>NUCLEOTIDE SEQUENCE</scope>
    <source>
        <strain evidence="1">HSG4</strain>
    </source>
</reference>
<evidence type="ECO:0000313" key="1">
    <source>
        <dbReference type="EMBL" id="MDM8563813.1"/>
    </source>
</evidence>